<dbReference type="Pfam" id="PF00067">
    <property type="entry name" value="p450"/>
    <property type="match status" value="1"/>
</dbReference>
<dbReference type="PANTHER" id="PTHR24279">
    <property type="entry name" value="CYTOCHROME P450"/>
    <property type="match status" value="1"/>
</dbReference>
<name>A0A9E8C3B6_9NEOP</name>
<reference evidence="10" key="1">
    <citation type="journal article" date="2022" name="Insects">
        <title>Comparative Transcriptome Analysis to Reveal Differentially Expressed cytochrome P450 in Response to Imidacloprid in the Aphid Lion, Chrysoperla zastrowi sillemi (Esben-Petersen).</title>
        <authorList>
            <person name="Pathak J."/>
            <person name="Ramasamy G.G."/>
            <person name="Agrawal A."/>
            <person name="Srivastava S."/>
            <person name="Basavaarya B.R."/>
            <person name="Muthugounder M."/>
            <person name="Muniyappa V.K."/>
            <person name="Maria P."/>
            <person name="Rai A."/>
            <person name="Venkatesan T."/>
        </authorList>
    </citation>
    <scope>NUCLEOTIDE SEQUENCE</scope>
</reference>
<dbReference type="InterPro" id="IPR050479">
    <property type="entry name" value="CYP11_CYP27_families"/>
</dbReference>
<dbReference type="EMBL" id="ON646305">
    <property type="protein sequence ID" value="UZE89821.1"/>
    <property type="molecule type" value="mRNA"/>
</dbReference>
<dbReference type="CDD" id="cd11054">
    <property type="entry name" value="CYP24A1-like"/>
    <property type="match status" value="1"/>
</dbReference>
<evidence type="ECO:0000256" key="5">
    <source>
        <dbReference type="ARBA" id="ARBA00023002"/>
    </source>
</evidence>
<evidence type="ECO:0000256" key="2">
    <source>
        <dbReference type="ARBA" id="ARBA00010617"/>
    </source>
</evidence>
<dbReference type="PRINTS" id="PR00463">
    <property type="entry name" value="EP450I"/>
</dbReference>
<evidence type="ECO:0000256" key="6">
    <source>
        <dbReference type="ARBA" id="ARBA00023004"/>
    </source>
</evidence>
<dbReference type="GO" id="GO:0005506">
    <property type="term" value="F:iron ion binding"/>
    <property type="evidence" value="ECO:0007669"/>
    <property type="project" value="InterPro"/>
</dbReference>
<dbReference type="InterPro" id="IPR017972">
    <property type="entry name" value="Cyt_P450_CS"/>
</dbReference>
<dbReference type="SUPFAM" id="SSF48264">
    <property type="entry name" value="Cytochrome P450"/>
    <property type="match status" value="1"/>
</dbReference>
<dbReference type="PROSITE" id="PS00086">
    <property type="entry name" value="CYTOCHROME_P450"/>
    <property type="match status" value="1"/>
</dbReference>
<comment type="cofactor">
    <cofactor evidence="1 8">
        <name>heme</name>
        <dbReference type="ChEBI" id="CHEBI:30413"/>
    </cofactor>
</comment>
<dbReference type="PANTHER" id="PTHR24279:SF120">
    <property type="entry name" value="CYTOCHROME P450"/>
    <property type="match status" value="1"/>
</dbReference>
<dbReference type="InterPro" id="IPR002401">
    <property type="entry name" value="Cyt_P450_E_grp-I"/>
</dbReference>
<organism evidence="10">
    <name type="scientific">Chrysoperla zastrowi sillemi</name>
    <dbReference type="NCBI Taxonomy" id="482137"/>
    <lineage>
        <taxon>Eukaryota</taxon>
        <taxon>Metazoa</taxon>
        <taxon>Ecdysozoa</taxon>
        <taxon>Arthropoda</taxon>
        <taxon>Hexapoda</taxon>
        <taxon>Insecta</taxon>
        <taxon>Pterygota</taxon>
        <taxon>Neoptera</taxon>
        <taxon>Endopterygota</taxon>
        <taxon>Neuroptera</taxon>
        <taxon>Hemerobiiformia</taxon>
        <taxon>Chrysopidae</taxon>
        <taxon>Chrysopinae</taxon>
        <taxon>Chrysoperla</taxon>
    </lineage>
</organism>
<keyword evidence="3 8" id="KW-0349">Heme</keyword>
<evidence type="ECO:0000256" key="8">
    <source>
        <dbReference type="PIRSR" id="PIRSR602401-1"/>
    </source>
</evidence>
<accession>A0A9E8C3B6</accession>
<reference evidence="10" key="2">
    <citation type="submission" date="2022-05" db="EMBL/GenBank/DDBJ databases">
        <authorList>
            <person name="Pathak J."/>
            <person name="Thiruvengadam V."/>
            <person name="Gracy G.R."/>
        </authorList>
    </citation>
    <scope>NUCLEOTIDE SEQUENCE</scope>
</reference>
<comment type="similarity">
    <text evidence="2 9">Belongs to the cytochrome P450 family.</text>
</comment>
<dbReference type="GO" id="GO:0020037">
    <property type="term" value="F:heme binding"/>
    <property type="evidence" value="ECO:0007669"/>
    <property type="project" value="InterPro"/>
</dbReference>
<keyword evidence="4 8" id="KW-0479">Metal-binding</keyword>
<dbReference type="GO" id="GO:0004497">
    <property type="term" value="F:monooxygenase activity"/>
    <property type="evidence" value="ECO:0007669"/>
    <property type="project" value="UniProtKB-KW"/>
</dbReference>
<evidence type="ECO:0000256" key="9">
    <source>
        <dbReference type="RuleBase" id="RU000461"/>
    </source>
</evidence>
<keyword evidence="6 8" id="KW-0408">Iron</keyword>
<evidence type="ECO:0000256" key="1">
    <source>
        <dbReference type="ARBA" id="ARBA00001971"/>
    </source>
</evidence>
<proteinExistence type="evidence at transcript level"/>
<evidence type="ECO:0000313" key="10">
    <source>
        <dbReference type="EMBL" id="UZE89821.1"/>
    </source>
</evidence>
<dbReference type="PRINTS" id="PR00385">
    <property type="entry name" value="P450"/>
</dbReference>
<evidence type="ECO:0000256" key="3">
    <source>
        <dbReference type="ARBA" id="ARBA00022617"/>
    </source>
</evidence>
<evidence type="ECO:0000256" key="7">
    <source>
        <dbReference type="ARBA" id="ARBA00023033"/>
    </source>
</evidence>
<keyword evidence="7 9" id="KW-0503">Monooxygenase</keyword>
<dbReference type="AlphaFoldDB" id="A0A9E8C3B6"/>
<protein>
    <submittedName>
        <fullName evidence="10">Cytochrome P450 CYP334Q1</fullName>
    </submittedName>
</protein>
<evidence type="ECO:0000256" key="4">
    <source>
        <dbReference type="ARBA" id="ARBA00022723"/>
    </source>
</evidence>
<dbReference type="InterPro" id="IPR036396">
    <property type="entry name" value="Cyt_P450_sf"/>
</dbReference>
<dbReference type="Gene3D" id="1.10.630.10">
    <property type="entry name" value="Cytochrome P450"/>
    <property type="match status" value="1"/>
</dbReference>
<keyword evidence="5 9" id="KW-0560">Oxidoreductase</keyword>
<dbReference type="GO" id="GO:0016705">
    <property type="term" value="F:oxidoreductase activity, acting on paired donors, with incorporation or reduction of molecular oxygen"/>
    <property type="evidence" value="ECO:0007669"/>
    <property type="project" value="InterPro"/>
</dbReference>
<dbReference type="InterPro" id="IPR001128">
    <property type="entry name" value="Cyt_P450"/>
</dbReference>
<feature type="binding site" description="axial binding residue" evidence="8">
    <location>
        <position position="313"/>
    </location>
    <ligand>
        <name>heme</name>
        <dbReference type="ChEBI" id="CHEBI:30413"/>
    </ligand>
    <ligandPart>
        <name>Fe</name>
        <dbReference type="ChEBI" id="CHEBI:18248"/>
    </ligandPart>
</feature>
<sequence length="365" mass="41959">MIVNFGSVYQAYFLMEFEFYFLNLQSSCDRFVKIIKKIRNQQEETPAEFHSEIYKWSMDCLTIVSFNKELGFLDAGGLRPTSEAMALFNALKDATAAIHKCEGGLKLWKFFVTRDWKLLLKQLDTIDNIVNKYIGSIQLAIEDKDSKLSIGPNSLVEALLVKEQLQPEDILTVLVDLMIIGVNTTSHAMAFLLYHLARNPKVQKKLYNEIRNANLYEINSYEKLPYLQACIKESLRLKPPMPVLSRILQQDVIIHNYRIPKDTFVLMATHLASLRDENFENPTKYDPERWIDDTDSGTQSLASIPFGFGPKSCLGQKLAMLQLSMMTAKIIKEFNIQYNYGDITAGTKILSNPNRPLKFRFIERN</sequence>